<dbReference type="Gene3D" id="1.20.5.1930">
    <property type="match status" value="1"/>
</dbReference>
<protein>
    <submittedName>
        <fullName evidence="6">Sensor histidine kinase</fullName>
    </submittedName>
</protein>
<dbReference type="CDD" id="cd16917">
    <property type="entry name" value="HATPase_UhpB-NarQ-NarX-like"/>
    <property type="match status" value="1"/>
</dbReference>
<evidence type="ECO:0000313" key="6">
    <source>
        <dbReference type="EMBL" id="MBB1157427.1"/>
    </source>
</evidence>
<dbReference type="InterPro" id="IPR003594">
    <property type="entry name" value="HATPase_dom"/>
</dbReference>
<keyword evidence="3" id="KW-0902">Two-component regulatory system</keyword>
<dbReference type="EMBL" id="JACGZW010000010">
    <property type="protein sequence ID" value="MBB1157427.1"/>
    <property type="molecule type" value="Genomic_DNA"/>
</dbReference>
<dbReference type="GO" id="GO:0016020">
    <property type="term" value="C:membrane"/>
    <property type="evidence" value="ECO:0007669"/>
    <property type="project" value="InterPro"/>
</dbReference>
<organism evidence="6 7">
    <name type="scientific">Amycolatopsis dendrobii</name>
    <dbReference type="NCBI Taxonomy" id="2760662"/>
    <lineage>
        <taxon>Bacteria</taxon>
        <taxon>Bacillati</taxon>
        <taxon>Actinomycetota</taxon>
        <taxon>Actinomycetes</taxon>
        <taxon>Pseudonocardiales</taxon>
        <taxon>Pseudonocardiaceae</taxon>
        <taxon>Amycolatopsis</taxon>
    </lineage>
</organism>
<sequence>MSEPGPDRTDADLGVLTGVRSGKRSFYPEYVRSTERVSRAVEALDGISRALVRTAEGPRALVEAVLRAASEHLQADWLLLAVADGALRAARPRFVLNVGGRIVDDRADVPGEVLEHLDVLRTRPWELDAWPHRDGLVRATMTLDDEPVGGIVAKPAPGLEVASTDLAILRVLGNQAAVALHNSFLFHAAAQLRGRTERLSEAAERQARDLAARSAELAQTQERLVEVMQRQVLDDERHRIARELHDSVAQSVLGAGMTIELCRAELAAMGGPAARIADQLAPAKDLTRQAIERLRASIYALHHSSAETPGPLPVLLERLSTVHGLGELSVQVRVAGSPVALPPQAEQSIVRMAGEALFNAAAHGKARRALVRLQYRPDGSAVVISVSDDGDGDPAQIRRALRLTKAADLSGRHRGLANMLARAEELAGELTIRRSRMGGIRLQVRIPLPVPAEWEASDDG</sequence>
<dbReference type="PANTHER" id="PTHR24421">
    <property type="entry name" value="NITRATE/NITRITE SENSOR PROTEIN NARX-RELATED"/>
    <property type="match status" value="1"/>
</dbReference>
<name>A0A7W3W353_9PSEU</name>
<dbReference type="GO" id="GO:0046983">
    <property type="term" value="F:protein dimerization activity"/>
    <property type="evidence" value="ECO:0007669"/>
    <property type="project" value="InterPro"/>
</dbReference>
<evidence type="ECO:0000259" key="5">
    <source>
        <dbReference type="Pfam" id="PF07730"/>
    </source>
</evidence>
<dbReference type="Gene3D" id="3.30.565.10">
    <property type="entry name" value="Histidine kinase-like ATPase, C-terminal domain"/>
    <property type="match status" value="1"/>
</dbReference>
<keyword evidence="7" id="KW-1185">Reference proteome</keyword>
<feature type="domain" description="Histidine kinase/HSP90-like ATPase" evidence="4">
    <location>
        <begin position="346"/>
        <end position="449"/>
    </location>
</feature>
<dbReference type="Gene3D" id="3.30.450.40">
    <property type="match status" value="1"/>
</dbReference>
<dbReference type="Proteomes" id="UP000526734">
    <property type="component" value="Unassembled WGS sequence"/>
</dbReference>
<dbReference type="AlphaFoldDB" id="A0A7W3W353"/>
<keyword evidence="2 6" id="KW-0418">Kinase</keyword>
<dbReference type="NCBIfam" id="NF047786">
    <property type="entry name" value="his_kin_MadS"/>
    <property type="match status" value="1"/>
</dbReference>
<gene>
    <name evidence="6" type="ORF">H4281_30155</name>
</gene>
<dbReference type="Pfam" id="PF07730">
    <property type="entry name" value="HisKA_3"/>
    <property type="match status" value="1"/>
</dbReference>
<evidence type="ECO:0000259" key="4">
    <source>
        <dbReference type="Pfam" id="PF02518"/>
    </source>
</evidence>
<evidence type="ECO:0000313" key="7">
    <source>
        <dbReference type="Proteomes" id="UP000526734"/>
    </source>
</evidence>
<dbReference type="InterPro" id="IPR050482">
    <property type="entry name" value="Sensor_HK_TwoCompSys"/>
</dbReference>
<dbReference type="SUPFAM" id="SSF55874">
    <property type="entry name" value="ATPase domain of HSP90 chaperone/DNA topoisomerase II/histidine kinase"/>
    <property type="match status" value="1"/>
</dbReference>
<dbReference type="InterPro" id="IPR011712">
    <property type="entry name" value="Sig_transdc_His_kin_sub3_dim/P"/>
</dbReference>
<feature type="domain" description="Signal transduction histidine kinase subgroup 3 dimerisation and phosphoacceptor" evidence="5">
    <location>
        <begin position="236"/>
        <end position="304"/>
    </location>
</feature>
<evidence type="ECO:0000256" key="2">
    <source>
        <dbReference type="ARBA" id="ARBA00022777"/>
    </source>
</evidence>
<reference evidence="6 7" key="1">
    <citation type="submission" date="2020-08" db="EMBL/GenBank/DDBJ databases">
        <title>Amycolatopsis sp. nov. DR6-1 isolated from Dendrobium heterocarpum.</title>
        <authorList>
            <person name="Tedsree N."/>
            <person name="Kuncharoen N."/>
            <person name="Likhitwitayawuid K."/>
            <person name="Tanasupawat S."/>
        </authorList>
    </citation>
    <scope>NUCLEOTIDE SEQUENCE [LARGE SCALE GENOMIC DNA]</scope>
    <source>
        <strain evidence="6 7">DR6-1</strain>
    </source>
</reference>
<dbReference type="GO" id="GO:0000155">
    <property type="term" value="F:phosphorelay sensor kinase activity"/>
    <property type="evidence" value="ECO:0007669"/>
    <property type="project" value="InterPro"/>
</dbReference>
<evidence type="ECO:0000256" key="1">
    <source>
        <dbReference type="ARBA" id="ARBA00022679"/>
    </source>
</evidence>
<comment type="caution">
    <text evidence="6">The sequence shown here is derived from an EMBL/GenBank/DDBJ whole genome shotgun (WGS) entry which is preliminary data.</text>
</comment>
<dbReference type="Pfam" id="PF02518">
    <property type="entry name" value="HATPase_c"/>
    <property type="match status" value="1"/>
</dbReference>
<keyword evidence="1" id="KW-0808">Transferase</keyword>
<accession>A0A7W3W353</accession>
<proteinExistence type="predicted"/>
<dbReference type="RefSeq" id="WP_182894275.1">
    <property type="nucleotide sequence ID" value="NZ_JACGZW010000010.1"/>
</dbReference>
<dbReference type="SUPFAM" id="SSF55781">
    <property type="entry name" value="GAF domain-like"/>
    <property type="match status" value="1"/>
</dbReference>
<dbReference type="InterPro" id="IPR029016">
    <property type="entry name" value="GAF-like_dom_sf"/>
</dbReference>
<dbReference type="InterPro" id="IPR036890">
    <property type="entry name" value="HATPase_C_sf"/>
</dbReference>
<evidence type="ECO:0000256" key="3">
    <source>
        <dbReference type="ARBA" id="ARBA00023012"/>
    </source>
</evidence>